<dbReference type="RefSeq" id="WP_073094722.1">
    <property type="nucleotide sequence ID" value="NZ_FRCY01000006.1"/>
</dbReference>
<sequence>MEEQSIISGCVRKEHSAQRDLFDRYYRYSYHVAMRYLANHHDTEDVLSVSFTRILKNIDQFEYRGKGSLQKWVITVVINESIRFLKGKKALLFQEDEEVLSLSVPILESSELLDIEEVQQVLQQMPKGYRTVFNLFAIEGYSHKEIGEMLKINENTSKSQLSKARDYMIRKLKYRNSHATQ</sequence>
<dbReference type="InterPro" id="IPR013324">
    <property type="entry name" value="RNA_pol_sigma_r3/r4-like"/>
</dbReference>
<organism evidence="7 8">
    <name type="scientific">Cyclobacterium lianum</name>
    <dbReference type="NCBI Taxonomy" id="388280"/>
    <lineage>
        <taxon>Bacteria</taxon>
        <taxon>Pseudomonadati</taxon>
        <taxon>Bacteroidota</taxon>
        <taxon>Cytophagia</taxon>
        <taxon>Cytophagales</taxon>
        <taxon>Cyclobacteriaceae</taxon>
        <taxon>Cyclobacterium</taxon>
    </lineage>
</organism>
<evidence type="ECO:0000259" key="5">
    <source>
        <dbReference type="Pfam" id="PF04542"/>
    </source>
</evidence>
<evidence type="ECO:0000313" key="7">
    <source>
        <dbReference type="EMBL" id="SHN07347.1"/>
    </source>
</evidence>
<dbReference type="Pfam" id="PF04542">
    <property type="entry name" value="Sigma70_r2"/>
    <property type="match status" value="1"/>
</dbReference>
<protein>
    <submittedName>
        <fullName evidence="7">RNA polymerase sigma-70 factor, ECF subfamily</fullName>
    </submittedName>
</protein>
<dbReference type="InterPro" id="IPR036388">
    <property type="entry name" value="WH-like_DNA-bd_sf"/>
</dbReference>
<dbReference type="GO" id="GO:0006352">
    <property type="term" value="P:DNA-templated transcription initiation"/>
    <property type="evidence" value="ECO:0007669"/>
    <property type="project" value="InterPro"/>
</dbReference>
<dbReference type="SUPFAM" id="SSF88946">
    <property type="entry name" value="Sigma2 domain of RNA polymerase sigma factors"/>
    <property type="match status" value="1"/>
</dbReference>
<dbReference type="STRING" id="388280.SAMN04488057_10661"/>
<feature type="domain" description="RNA polymerase sigma factor 70 region 4 type 2" evidence="6">
    <location>
        <begin position="116"/>
        <end position="165"/>
    </location>
</feature>
<gene>
    <name evidence="7" type="ORF">SAMN04488057_10661</name>
</gene>
<dbReference type="AlphaFoldDB" id="A0A1M7NTP9"/>
<accession>A0A1M7NTP9</accession>
<dbReference type="OrthoDB" id="941544at2"/>
<dbReference type="SUPFAM" id="SSF88659">
    <property type="entry name" value="Sigma3 and sigma4 domains of RNA polymerase sigma factors"/>
    <property type="match status" value="1"/>
</dbReference>
<dbReference type="InterPro" id="IPR039425">
    <property type="entry name" value="RNA_pol_sigma-70-like"/>
</dbReference>
<dbReference type="Proteomes" id="UP000184513">
    <property type="component" value="Unassembled WGS sequence"/>
</dbReference>
<reference evidence="7 8" key="1">
    <citation type="submission" date="2016-11" db="EMBL/GenBank/DDBJ databases">
        <authorList>
            <person name="Jaros S."/>
            <person name="Januszkiewicz K."/>
            <person name="Wedrychowicz H."/>
        </authorList>
    </citation>
    <scope>NUCLEOTIDE SEQUENCE [LARGE SCALE GENOMIC DNA]</scope>
    <source>
        <strain evidence="7 8">CGMCC 1.6102</strain>
    </source>
</reference>
<dbReference type="GO" id="GO:0016987">
    <property type="term" value="F:sigma factor activity"/>
    <property type="evidence" value="ECO:0007669"/>
    <property type="project" value="UniProtKB-KW"/>
</dbReference>
<dbReference type="InterPro" id="IPR007627">
    <property type="entry name" value="RNA_pol_sigma70_r2"/>
</dbReference>
<name>A0A1M7NTP9_9BACT</name>
<comment type="similarity">
    <text evidence="1">Belongs to the sigma-70 factor family. ECF subfamily.</text>
</comment>
<dbReference type="InterPro" id="IPR013325">
    <property type="entry name" value="RNA_pol_sigma_r2"/>
</dbReference>
<dbReference type="Pfam" id="PF08281">
    <property type="entry name" value="Sigma70_r4_2"/>
    <property type="match status" value="1"/>
</dbReference>
<evidence type="ECO:0000259" key="6">
    <source>
        <dbReference type="Pfam" id="PF08281"/>
    </source>
</evidence>
<dbReference type="PANTHER" id="PTHR43133:SF46">
    <property type="entry name" value="RNA POLYMERASE SIGMA-70 FACTOR ECF SUBFAMILY"/>
    <property type="match status" value="1"/>
</dbReference>
<dbReference type="Gene3D" id="1.10.10.10">
    <property type="entry name" value="Winged helix-like DNA-binding domain superfamily/Winged helix DNA-binding domain"/>
    <property type="match status" value="1"/>
</dbReference>
<dbReference type="PANTHER" id="PTHR43133">
    <property type="entry name" value="RNA POLYMERASE ECF-TYPE SIGMA FACTO"/>
    <property type="match status" value="1"/>
</dbReference>
<evidence type="ECO:0000256" key="2">
    <source>
        <dbReference type="ARBA" id="ARBA00023015"/>
    </source>
</evidence>
<dbReference type="NCBIfam" id="TIGR02937">
    <property type="entry name" value="sigma70-ECF"/>
    <property type="match status" value="1"/>
</dbReference>
<keyword evidence="8" id="KW-1185">Reference proteome</keyword>
<evidence type="ECO:0000256" key="3">
    <source>
        <dbReference type="ARBA" id="ARBA00023082"/>
    </source>
</evidence>
<keyword evidence="2" id="KW-0805">Transcription regulation</keyword>
<evidence type="ECO:0000313" key="8">
    <source>
        <dbReference type="Proteomes" id="UP000184513"/>
    </source>
</evidence>
<keyword evidence="4" id="KW-0804">Transcription</keyword>
<proteinExistence type="inferred from homology"/>
<dbReference type="InterPro" id="IPR014284">
    <property type="entry name" value="RNA_pol_sigma-70_dom"/>
</dbReference>
<dbReference type="GO" id="GO:0003677">
    <property type="term" value="F:DNA binding"/>
    <property type="evidence" value="ECO:0007669"/>
    <property type="project" value="InterPro"/>
</dbReference>
<dbReference type="Gene3D" id="1.10.1740.10">
    <property type="match status" value="1"/>
</dbReference>
<evidence type="ECO:0000256" key="4">
    <source>
        <dbReference type="ARBA" id="ARBA00023163"/>
    </source>
</evidence>
<feature type="domain" description="RNA polymerase sigma-70 region 2" evidence="5">
    <location>
        <begin position="21"/>
        <end position="89"/>
    </location>
</feature>
<keyword evidence="3" id="KW-0731">Sigma factor</keyword>
<dbReference type="InterPro" id="IPR013249">
    <property type="entry name" value="RNA_pol_sigma70_r4_t2"/>
</dbReference>
<dbReference type="EMBL" id="FRCY01000006">
    <property type="protein sequence ID" value="SHN07347.1"/>
    <property type="molecule type" value="Genomic_DNA"/>
</dbReference>
<evidence type="ECO:0000256" key="1">
    <source>
        <dbReference type="ARBA" id="ARBA00010641"/>
    </source>
</evidence>